<reference evidence="2 4" key="1">
    <citation type="submission" date="2015-06" db="EMBL/GenBank/DDBJ databases">
        <title>Genome sequence of Mycobacterium conceptionense strain MLE.</title>
        <authorList>
            <person name="Greninger A.L."/>
            <person name="Cunningham G."/>
            <person name="Chiu C.Y."/>
            <person name="Miller S."/>
        </authorList>
    </citation>
    <scope>NUCLEOTIDE SEQUENCE [LARGE SCALE GENOMIC DNA]</scope>
    <source>
        <strain evidence="2 4">MLE</strain>
    </source>
</reference>
<evidence type="ECO:0000313" key="3">
    <source>
        <dbReference type="EMBL" id="OBF25327.1"/>
    </source>
</evidence>
<dbReference type="PATRIC" id="fig|451644.5.peg.3839"/>
<dbReference type="OrthoDB" id="4625308at2"/>
<dbReference type="EMBL" id="LFOD01000017">
    <property type="protein sequence ID" value="KMV16884.1"/>
    <property type="molecule type" value="Genomic_DNA"/>
</dbReference>
<gene>
    <name evidence="3" type="ORF">A5726_07790</name>
    <name evidence="2" type="ORF">ACT17_18585</name>
</gene>
<feature type="compositionally biased region" description="Gly residues" evidence="1">
    <location>
        <begin position="106"/>
        <end position="116"/>
    </location>
</feature>
<dbReference type="InterPro" id="IPR022536">
    <property type="entry name" value="EspC"/>
</dbReference>
<evidence type="ECO:0000313" key="4">
    <source>
        <dbReference type="Proteomes" id="UP000037594"/>
    </source>
</evidence>
<sequence>MNQLVAHTDAITGLQNIVGGVSEDINSFKSSFSGPSDLASSHGTIGFPMQNALDGASSARNGALGATQVAASRMSELLGKASQAYARGDLDAAERLKAQADALGGGKSAAGGGAGGSEAASSGAGGAGQVMGQFSQMAGQMMQSVTQPLQGLAQAVTQVPQQAMQGVQGIVEAAMQAGGGGGEAALAAGGTGAEEAVKAADHQGAGDGRDDAQDGEKKDDADHRKHEGERAPVAEAGTAAERSYEQLAGRAWAGATAEDGFGVGPVPTQVHNINPRRQ</sequence>
<feature type="region of interest" description="Disordered" evidence="1">
    <location>
        <begin position="106"/>
        <end position="127"/>
    </location>
</feature>
<name>A0A0J8WV49_9MYCO</name>
<feature type="region of interest" description="Disordered" evidence="1">
    <location>
        <begin position="180"/>
        <end position="245"/>
    </location>
</feature>
<dbReference type="Pfam" id="PF10824">
    <property type="entry name" value="T7SS_ESX_EspC"/>
    <property type="match status" value="1"/>
</dbReference>
<evidence type="ECO:0000256" key="1">
    <source>
        <dbReference type="SAM" id="MobiDB-lite"/>
    </source>
</evidence>
<accession>A0A0J8WV49</accession>
<dbReference type="AlphaFoldDB" id="A0A0J8WV49"/>
<protein>
    <recommendedName>
        <fullName evidence="6">ESX-1 secretion-associated protein</fullName>
    </recommendedName>
</protein>
<evidence type="ECO:0008006" key="6">
    <source>
        <dbReference type="Google" id="ProtNLM"/>
    </source>
</evidence>
<evidence type="ECO:0000313" key="2">
    <source>
        <dbReference type="EMBL" id="KMV16884.1"/>
    </source>
</evidence>
<dbReference type="GO" id="GO:0009306">
    <property type="term" value="P:protein secretion"/>
    <property type="evidence" value="ECO:0007669"/>
    <property type="project" value="InterPro"/>
</dbReference>
<proteinExistence type="predicted"/>
<feature type="compositionally biased region" description="Basic and acidic residues" evidence="1">
    <location>
        <begin position="207"/>
        <end position="232"/>
    </location>
</feature>
<evidence type="ECO:0000313" key="5">
    <source>
        <dbReference type="Proteomes" id="UP000093779"/>
    </source>
</evidence>
<dbReference type="Proteomes" id="UP000093779">
    <property type="component" value="Unassembled WGS sequence"/>
</dbReference>
<dbReference type="Proteomes" id="UP000037594">
    <property type="component" value="Unassembled WGS sequence"/>
</dbReference>
<feature type="region of interest" description="Disordered" evidence="1">
    <location>
        <begin position="257"/>
        <end position="278"/>
    </location>
</feature>
<dbReference type="RefSeq" id="WP_043370089.1">
    <property type="nucleotide sequence ID" value="NZ_AGSZ01000539.1"/>
</dbReference>
<comment type="caution">
    <text evidence="2">The sequence shown here is derived from an EMBL/GenBank/DDBJ whole genome shotgun (WGS) entry which is preliminary data.</text>
</comment>
<organism evidence="2 4">
    <name type="scientific">Mycolicibacterium conceptionense</name>
    <dbReference type="NCBI Taxonomy" id="451644"/>
    <lineage>
        <taxon>Bacteria</taxon>
        <taxon>Bacillati</taxon>
        <taxon>Actinomycetota</taxon>
        <taxon>Actinomycetes</taxon>
        <taxon>Mycobacteriales</taxon>
        <taxon>Mycobacteriaceae</taxon>
        <taxon>Mycolicibacterium</taxon>
    </lineage>
</organism>
<dbReference type="EMBL" id="LZHX01000028">
    <property type="protein sequence ID" value="OBF25327.1"/>
    <property type="molecule type" value="Genomic_DNA"/>
</dbReference>
<reference evidence="3 5" key="2">
    <citation type="submission" date="2016-06" db="EMBL/GenBank/DDBJ databases">
        <authorList>
            <person name="Kjaerup R.B."/>
            <person name="Dalgaard T.S."/>
            <person name="Juul-Madsen H.R."/>
        </authorList>
    </citation>
    <scope>NUCLEOTIDE SEQUENCE [LARGE SCALE GENOMIC DNA]</scope>
    <source>
        <strain evidence="3 5">ACS1953</strain>
    </source>
</reference>